<gene>
    <name evidence="2" type="ORF">DXT89_19655</name>
    <name evidence="1" type="ORF">DXT89_19750</name>
</gene>
<comment type="caution">
    <text evidence="1">The sequence shown here is derived from an EMBL/GenBank/DDBJ whole genome shotgun (WGS) entry which is preliminary data.</text>
</comment>
<name>A0A368NSI0_AGRVI</name>
<dbReference type="Proteomes" id="UP000436911">
    <property type="component" value="Unassembled WGS sequence"/>
</dbReference>
<protein>
    <submittedName>
        <fullName evidence="1">Polysaccharide deacetylase</fullName>
    </submittedName>
</protein>
<organism evidence="1 3">
    <name type="scientific">Agrobacterium vitis</name>
    <name type="common">Rhizobium vitis</name>
    <dbReference type="NCBI Taxonomy" id="373"/>
    <lineage>
        <taxon>Bacteria</taxon>
        <taxon>Pseudomonadati</taxon>
        <taxon>Pseudomonadota</taxon>
        <taxon>Alphaproteobacteria</taxon>
        <taxon>Hyphomicrobiales</taxon>
        <taxon>Rhizobiaceae</taxon>
        <taxon>Rhizobium/Agrobacterium group</taxon>
        <taxon>Agrobacterium</taxon>
    </lineage>
</organism>
<dbReference type="OrthoDB" id="6086702at2"/>
<sequence>MSESLLRQRLDDLAAQGKTVNLWLRDDDAVEPSDPLETLLALARRFQIPLTLAIIPEPTGPALAGLLQAETLATIAVHGWNHQSHAGPGEKNQELGGHRPVAIVLDELRQGLAKLRGLYGEQLLPMLVPPWNRIDTALLSSLPGLGFTALSVFGREKRGNAPSLLNTHVDVMDWRGTRGGRDADILFAELAAYLAPESEPLHAIGILTHHLVHDQTVWDFLTRLFALTATHPACRWESARTLLQPQA</sequence>
<dbReference type="GeneID" id="60683400"/>
<evidence type="ECO:0000313" key="1">
    <source>
        <dbReference type="EMBL" id="KAA3523685.1"/>
    </source>
</evidence>
<reference evidence="1 3" key="1">
    <citation type="submission" date="2018-08" db="EMBL/GenBank/DDBJ databases">
        <title>Genome sequencing of Agrobacterium vitis strain ICMP 10754.</title>
        <authorList>
            <person name="Visnovsky S.B."/>
            <person name="Pitman A.R."/>
        </authorList>
    </citation>
    <scope>NUCLEOTIDE SEQUENCE [LARGE SCALE GENOMIC DNA]</scope>
    <source>
        <strain evidence="1 3">ICMP 10754</strain>
    </source>
</reference>
<dbReference type="GO" id="GO:0005975">
    <property type="term" value="P:carbohydrate metabolic process"/>
    <property type="evidence" value="ECO:0007669"/>
    <property type="project" value="InterPro"/>
</dbReference>
<dbReference type="Gene3D" id="3.20.20.370">
    <property type="entry name" value="Glycoside hydrolase/deacetylase"/>
    <property type="match status" value="1"/>
</dbReference>
<dbReference type="EMBL" id="QUSG01000015">
    <property type="protein sequence ID" value="KAA3523685.1"/>
    <property type="molecule type" value="Genomic_DNA"/>
</dbReference>
<dbReference type="CDD" id="cd10928">
    <property type="entry name" value="CE4_u4"/>
    <property type="match status" value="1"/>
</dbReference>
<dbReference type="EMBL" id="QUSG01000014">
    <property type="protein sequence ID" value="KAA3524191.1"/>
    <property type="molecule type" value="Genomic_DNA"/>
</dbReference>
<evidence type="ECO:0000313" key="3">
    <source>
        <dbReference type="Proteomes" id="UP000436911"/>
    </source>
</evidence>
<dbReference type="RefSeq" id="WP_060718404.1">
    <property type="nucleotide sequence ID" value="NZ_CP055265.1"/>
</dbReference>
<dbReference type="InterPro" id="IPR049591">
    <property type="entry name" value="CE4_u4-like"/>
</dbReference>
<dbReference type="SUPFAM" id="SSF88713">
    <property type="entry name" value="Glycoside hydrolase/deacetylase"/>
    <property type="match status" value="1"/>
</dbReference>
<evidence type="ECO:0000313" key="2">
    <source>
        <dbReference type="EMBL" id="KAA3524191.1"/>
    </source>
</evidence>
<dbReference type="AlphaFoldDB" id="A0A368NSI0"/>
<accession>A0A368NSI0</accession>
<dbReference type="InterPro" id="IPR011330">
    <property type="entry name" value="Glyco_hydro/deAcase_b/a-brl"/>
</dbReference>
<proteinExistence type="predicted"/>